<dbReference type="EMBL" id="MK174290">
    <property type="protein sequence ID" value="QBZ81487.1"/>
    <property type="molecule type" value="Genomic_DNA"/>
</dbReference>
<dbReference type="SUPFAM" id="SSF54695">
    <property type="entry name" value="POZ domain"/>
    <property type="match status" value="1"/>
</dbReference>
<evidence type="ECO:0000313" key="4">
    <source>
        <dbReference type="EMBL" id="QBZ81487.1"/>
    </source>
</evidence>
<name>A0A4D6EIF1_9VIRU</name>
<dbReference type="Gene3D" id="3.10.20.90">
    <property type="entry name" value="Phosphatidylinositol 3-kinase Catalytic Subunit, Chain A, domain 1"/>
    <property type="match status" value="1"/>
</dbReference>
<evidence type="ECO:0000259" key="3">
    <source>
        <dbReference type="Pfam" id="PF12436"/>
    </source>
</evidence>
<evidence type="ECO:0000256" key="2">
    <source>
        <dbReference type="SAM" id="MobiDB-lite"/>
    </source>
</evidence>
<dbReference type="Gene3D" id="3.30.710.10">
    <property type="entry name" value="Potassium Channel Kv1.1, Chain A"/>
    <property type="match status" value="1"/>
</dbReference>
<dbReference type="GO" id="GO:0140096">
    <property type="term" value="F:catalytic activity, acting on a protein"/>
    <property type="evidence" value="ECO:0007669"/>
    <property type="project" value="UniProtKB-ARBA"/>
</dbReference>
<gene>
    <name evidence="4" type="ORF">pclt_cds_901</name>
</gene>
<dbReference type="Proteomes" id="UP001237152">
    <property type="component" value="Segment"/>
</dbReference>
<proteinExistence type="predicted"/>
<organism evidence="4 5">
    <name type="scientific">Pandoravirus celtis</name>
    <dbReference type="NCBI Taxonomy" id="2568002"/>
    <lineage>
        <taxon>Viruses</taxon>
        <taxon>Pandoravirus</taxon>
    </lineage>
</organism>
<accession>A0A4D6EIF1</accession>
<evidence type="ECO:0000313" key="5">
    <source>
        <dbReference type="Proteomes" id="UP001237152"/>
    </source>
</evidence>
<evidence type="ECO:0000256" key="1">
    <source>
        <dbReference type="ARBA" id="ARBA00022786"/>
    </source>
</evidence>
<feature type="compositionally biased region" description="Basic and acidic residues" evidence="2">
    <location>
        <begin position="17"/>
        <end position="33"/>
    </location>
</feature>
<feature type="region of interest" description="Disordered" evidence="2">
    <location>
        <begin position="1"/>
        <end position="33"/>
    </location>
</feature>
<sequence>MGQWPWRHAGPTKKLTRHADCKTARWRDPRTTNNRQKEIGEIGIKKSNGTKMASAAQDAAPDGEPAHECTADIDVPAPPRVVVLDARGTRMSTATTTLANAPLRSLLHRIAAPSPDCPLGAPACQPDGSYFVDVNPRWLSVVIDYLAHGVVTAPKLTPGVLGGVQAAADYLGLDSLALECAARLARIETADAPPDHRIKVHLVTAADLHAHAGALDVFSRHRHRGADSPFTISLLRHHPMNVVGHIVCEALGRAPADVVFYACWMRRNTTLRPLAPLDMTASTPLSNCWAECDREMWLYVVKRKPPVDLMPMASCGPSIPKAPPRADVPMLVFVKVFDPANRYLSGPRHVFVTPCATVASALPALLVTFSNHTHTIRDDDAVVYEEATNTTAYEVNMEGTFAEAEIETGDILWLCARTAGLGFRITMADYDWIVAPGGPQW</sequence>
<reference evidence="4" key="1">
    <citation type="journal article" date="2019" name="Front. Microbiol.">
        <title>Pandoravirus Celtis Illustrates the Microevolution Processes at Work in the Giant Pandoraviridae Genomes.</title>
        <authorList>
            <person name="Legendre M."/>
            <person name="Alempic J.M."/>
            <person name="Philippe N."/>
            <person name="Lartigue A."/>
            <person name="Jeudy S."/>
            <person name="Poirot O."/>
            <person name="Ta N.T."/>
            <person name="Nin S."/>
            <person name="Coute Y."/>
            <person name="Abergel C."/>
            <person name="Claverie J.M."/>
        </authorList>
    </citation>
    <scope>NUCLEOTIDE SEQUENCE</scope>
</reference>
<dbReference type="Pfam" id="PF12436">
    <property type="entry name" value="USP7_ICP0_bdg"/>
    <property type="match status" value="1"/>
</dbReference>
<protein>
    <submittedName>
        <fullName evidence="4">BTB domain containing protein</fullName>
    </submittedName>
</protein>
<feature type="domain" description="Ubiquitin carboxyl-terminal hydrolase 7 ICP0-binding" evidence="3">
    <location>
        <begin position="263"/>
        <end position="412"/>
    </location>
</feature>
<feature type="region of interest" description="Disordered" evidence="2">
    <location>
        <begin position="49"/>
        <end position="72"/>
    </location>
</feature>
<dbReference type="InterPro" id="IPR011333">
    <property type="entry name" value="SKP1/BTB/POZ_sf"/>
</dbReference>
<keyword evidence="1" id="KW-0833">Ubl conjugation pathway</keyword>
<dbReference type="InterPro" id="IPR024729">
    <property type="entry name" value="USP7_ICP0-binding_dom"/>
</dbReference>